<proteinExistence type="predicted"/>
<reference evidence="1 2" key="1">
    <citation type="submission" date="2019-02" db="EMBL/GenBank/DDBJ databases">
        <title>Prokaryotic population dynamics and viral predation in marine succession experiment using metagenomics: the confinement effect.</title>
        <authorList>
            <person name="Haro-Moreno J.M."/>
            <person name="Rodriguez-Valera F."/>
            <person name="Lopez-Perez M."/>
        </authorList>
    </citation>
    <scope>NUCLEOTIDE SEQUENCE [LARGE SCALE GENOMIC DNA]</scope>
    <source>
        <strain evidence="1">MED-G163</strain>
    </source>
</reference>
<gene>
    <name evidence="1" type="ORF">EVA96_02765</name>
</gene>
<dbReference type="Proteomes" id="UP000315782">
    <property type="component" value="Unassembled WGS sequence"/>
</dbReference>
<evidence type="ECO:0000313" key="1">
    <source>
        <dbReference type="EMBL" id="RZO20562.1"/>
    </source>
</evidence>
<organism evidence="1 2">
    <name type="scientific">SAR86 cluster bacterium</name>
    <dbReference type="NCBI Taxonomy" id="2030880"/>
    <lineage>
        <taxon>Bacteria</taxon>
        <taxon>Pseudomonadati</taxon>
        <taxon>Pseudomonadota</taxon>
        <taxon>Gammaproteobacteria</taxon>
        <taxon>SAR86 cluster</taxon>
    </lineage>
</organism>
<protein>
    <submittedName>
        <fullName evidence="1">Uncharacterized protein</fullName>
    </submittedName>
</protein>
<name>A0A520MH61_9GAMM</name>
<accession>A0A520MH61</accession>
<comment type="caution">
    <text evidence="1">The sequence shown here is derived from an EMBL/GenBank/DDBJ whole genome shotgun (WGS) entry which is preliminary data.</text>
</comment>
<evidence type="ECO:0000313" key="2">
    <source>
        <dbReference type="Proteomes" id="UP000315782"/>
    </source>
</evidence>
<sequence>MSQELVTYIVLGSESRLNGVKLPLSNKYEEYIFSNFDFQSSIEDQLNESITNSKGELIVFLPPSSFPNTAAKEALKKIALIGLSSWGWFEYSLTRKNIIQNIKKVSTLVRSIPDLEQGIYFTKRLYFSVGGIGTFGNSPFTEISKRFYSRIDPQNPLPALIIRTKNLKLD</sequence>
<dbReference type="EMBL" id="SHBI01000017">
    <property type="protein sequence ID" value="RZO20562.1"/>
    <property type="molecule type" value="Genomic_DNA"/>
</dbReference>
<dbReference type="AlphaFoldDB" id="A0A520MH61"/>